<protein>
    <recommendedName>
        <fullName evidence="6">Extracellular membrane protein CFEM domain-containing protein</fullName>
    </recommendedName>
</protein>
<feature type="chain" id="PRO_5004651263" description="Extracellular membrane protein CFEM domain-containing protein" evidence="3">
    <location>
        <begin position="25"/>
        <end position="227"/>
    </location>
</feature>
<feature type="signal peptide" evidence="3">
    <location>
        <begin position="1"/>
        <end position="24"/>
    </location>
</feature>
<feature type="transmembrane region" description="Helical" evidence="2">
    <location>
        <begin position="156"/>
        <end position="180"/>
    </location>
</feature>
<feature type="compositionally biased region" description="Low complexity" evidence="1">
    <location>
        <begin position="123"/>
        <end position="144"/>
    </location>
</feature>
<gene>
    <name evidence="4" type="ORF">PCON_08100</name>
</gene>
<proteinExistence type="predicted"/>
<dbReference type="Proteomes" id="UP000018144">
    <property type="component" value="Unassembled WGS sequence"/>
</dbReference>
<keyword evidence="2" id="KW-0472">Membrane</keyword>
<organism evidence="4 5">
    <name type="scientific">Pyronema omphalodes (strain CBS 100304)</name>
    <name type="common">Pyronema confluens</name>
    <dbReference type="NCBI Taxonomy" id="1076935"/>
    <lineage>
        <taxon>Eukaryota</taxon>
        <taxon>Fungi</taxon>
        <taxon>Dikarya</taxon>
        <taxon>Ascomycota</taxon>
        <taxon>Pezizomycotina</taxon>
        <taxon>Pezizomycetes</taxon>
        <taxon>Pezizales</taxon>
        <taxon>Pyronemataceae</taxon>
        <taxon>Pyronema</taxon>
    </lineage>
</organism>
<keyword evidence="2" id="KW-0812">Transmembrane</keyword>
<keyword evidence="5" id="KW-1185">Reference proteome</keyword>
<evidence type="ECO:0000256" key="3">
    <source>
        <dbReference type="SAM" id="SignalP"/>
    </source>
</evidence>
<name>U4LD77_PYROM</name>
<feature type="region of interest" description="Disordered" evidence="1">
    <location>
        <begin position="115"/>
        <end position="150"/>
    </location>
</feature>
<accession>U4LD77</accession>
<sequence length="227" mass="23787">MRILKALAPFPLLLIGFLTAPVVAKDALACVAQCNARKVDLCHINSMKAPEAKLVCIGRRCSSSEVQLAINDIVLSCGEIGITLSRSILESLIYPSNYQPNAALVQRAVSTTKASSVPTSVNKGAPKSTAAASTTTDKNKNTTTKQKKKKGMSAGALAGVVVAVIVIVLLVILVAVVCMLKRRKQKKKKASEVADEHNDEEKDQVHAGDQLPTSGADASEGGSAPKA</sequence>
<feature type="region of interest" description="Disordered" evidence="1">
    <location>
        <begin position="186"/>
        <end position="227"/>
    </location>
</feature>
<feature type="compositionally biased region" description="Basic and acidic residues" evidence="1">
    <location>
        <begin position="190"/>
        <end position="206"/>
    </location>
</feature>
<evidence type="ECO:0000256" key="1">
    <source>
        <dbReference type="SAM" id="MobiDB-lite"/>
    </source>
</evidence>
<dbReference type="EMBL" id="HF935418">
    <property type="protein sequence ID" value="CCX30074.1"/>
    <property type="molecule type" value="Genomic_DNA"/>
</dbReference>
<evidence type="ECO:0000313" key="5">
    <source>
        <dbReference type="Proteomes" id="UP000018144"/>
    </source>
</evidence>
<dbReference type="PANTHER" id="PTHR16861:SF10">
    <property type="entry name" value="MID2 DOMAIN-CONTAINING PROTEIN"/>
    <property type="match status" value="1"/>
</dbReference>
<keyword evidence="2" id="KW-1133">Transmembrane helix</keyword>
<evidence type="ECO:0000313" key="4">
    <source>
        <dbReference type="EMBL" id="CCX30074.1"/>
    </source>
</evidence>
<dbReference type="OrthoDB" id="10502948at2759"/>
<dbReference type="AlphaFoldDB" id="U4LD77"/>
<evidence type="ECO:0008006" key="6">
    <source>
        <dbReference type="Google" id="ProtNLM"/>
    </source>
</evidence>
<dbReference type="PANTHER" id="PTHR16861">
    <property type="entry name" value="GLYCOPROTEIN 38"/>
    <property type="match status" value="1"/>
</dbReference>
<reference evidence="4 5" key="1">
    <citation type="journal article" date="2013" name="PLoS Genet.">
        <title>The genome and development-dependent transcriptomes of Pyronema confluens: a window into fungal evolution.</title>
        <authorList>
            <person name="Traeger S."/>
            <person name="Altegoer F."/>
            <person name="Freitag M."/>
            <person name="Gabaldon T."/>
            <person name="Kempken F."/>
            <person name="Kumar A."/>
            <person name="Marcet-Houben M."/>
            <person name="Poggeler S."/>
            <person name="Stajich J.E."/>
            <person name="Nowrousian M."/>
        </authorList>
    </citation>
    <scope>NUCLEOTIDE SEQUENCE [LARGE SCALE GENOMIC DNA]</scope>
    <source>
        <strain evidence="5">CBS 100304</strain>
        <tissue evidence="4">Vegetative mycelium</tissue>
    </source>
</reference>
<keyword evidence="3" id="KW-0732">Signal</keyword>
<evidence type="ECO:0000256" key="2">
    <source>
        <dbReference type="SAM" id="Phobius"/>
    </source>
</evidence>